<accession>A0A1Q2MAV5</accession>
<dbReference type="KEGG" id="pbas:SMSP2_00145"/>
<dbReference type="RefSeq" id="WP_146682117.1">
    <property type="nucleotide sequence ID" value="NZ_CP019646.1"/>
</dbReference>
<dbReference type="InterPro" id="IPR010415">
    <property type="entry name" value="LpxI_C"/>
</dbReference>
<organism evidence="3 4">
    <name type="scientific">Limihaloglobus sulfuriphilus</name>
    <dbReference type="NCBI Taxonomy" id="1851148"/>
    <lineage>
        <taxon>Bacteria</taxon>
        <taxon>Pseudomonadati</taxon>
        <taxon>Planctomycetota</taxon>
        <taxon>Phycisphaerae</taxon>
        <taxon>Sedimentisphaerales</taxon>
        <taxon>Sedimentisphaeraceae</taxon>
        <taxon>Limihaloglobus</taxon>
    </lineage>
</organism>
<dbReference type="InterPro" id="IPR041255">
    <property type="entry name" value="LpxI_N"/>
</dbReference>
<evidence type="ECO:0000313" key="4">
    <source>
        <dbReference type="Proteomes" id="UP000188181"/>
    </source>
</evidence>
<dbReference type="PANTHER" id="PTHR39962:SF1">
    <property type="entry name" value="LPXI FAMILY PROTEIN"/>
    <property type="match status" value="1"/>
</dbReference>
<dbReference type="InterPro" id="IPR043167">
    <property type="entry name" value="LpxI_C_sf"/>
</dbReference>
<dbReference type="Gene3D" id="3.40.140.80">
    <property type="match status" value="1"/>
</dbReference>
<dbReference type="Proteomes" id="UP000188181">
    <property type="component" value="Chromosome"/>
</dbReference>
<dbReference type="Pfam" id="PF17930">
    <property type="entry name" value="LpxI_N"/>
    <property type="match status" value="1"/>
</dbReference>
<dbReference type="OrthoDB" id="9789836at2"/>
<evidence type="ECO:0000313" key="3">
    <source>
        <dbReference type="EMBL" id="AQQ69811.1"/>
    </source>
</evidence>
<dbReference type="PANTHER" id="PTHR39962">
    <property type="entry name" value="BLL4848 PROTEIN"/>
    <property type="match status" value="1"/>
</dbReference>
<proteinExistence type="predicted"/>
<evidence type="ECO:0000259" key="1">
    <source>
        <dbReference type="Pfam" id="PF06230"/>
    </source>
</evidence>
<evidence type="ECO:0000259" key="2">
    <source>
        <dbReference type="Pfam" id="PF17930"/>
    </source>
</evidence>
<dbReference type="AlphaFoldDB" id="A0A1Q2MAV5"/>
<evidence type="ECO:0008006" key="5">
    <source>
        <dbReference type="Google" id="ProtNLM"/>
    </source>
</evidence>
<reference evidence="4" key="1">
    <citation type="submission" date="2017-02" db="EMBL/GenBank/DDBJ databases">
        <title>Comparative genomics and description of representatives of a novel lineage of planctomycetes thriving in anoxic sediments.</title>
        <authorList>
            <person name="Spring S."/>
            <person name="Bunk B."/>
            <person name="Sproer C."/>
        </authorList>
    </citation>
    <scope>NUCLEOTIDE SEQUENCE [LARGE SCALE GENOMIC DNA]</scope>
    <source>
        <strain evidence="4">SM-Chi-D1</strain>
    </source>
</reference>
<feature type="domain" description="LpxI N-terminal" evidence="2">
    <location>
        <begin position="10"/>
        <end position="148"/>
    </location>
</feature>
<dbReference type="STRING" id="1851148.SMSP2_00145"/>
<dbReference type="EMBL" id="CP019646">
    <property type="protein sequence ID" value="AQQ69811.1"/>
    <property type="molecule type" value="Genomic_DNA"/>
</dbReference>
<name>A0A1Q2MAV5_9BACT</name>
<keyword evidence="4" id="KW-1185">Reference proteome</keyword>
<dbReference type="Pfam" id="PF06230">
    <property type="entry name" value="LpxI_C"/>
    <property type="match status" value="1"/>
</dbReference>
<protein>
    <recommendedName>
        <fullName evidence="5">UDP-2,3-diacylglucosamine pyrophosphatase LpxI</fullName>
    </recommendedName>
</protein>
<gene>
    <name evidence="3" type="ORF">SMSP2_00145</name>
</gene>
<sequence>MAQTSNNNVLGLIAGQGRLPFIIAEGAKKAGKRVVCAALDGNASPELADVCDEFSYVPLAKMGRWIRFLKSGGAQETIMVGRVAKKRLQNASIPRLIAAYMPDWRTLRTYFWRLRGKTMQNDTLLSAIADELSSGGIILTDSTKYSKDQLADKGVMTKTQPSRTVGQDIEFGWEIVKKIGELDIGQSVAVKDKDVIAVEAIEGTARMISRAGRLCKKGKWTLLKAPRSSHDMRFDVPCVGPDTIRSLHEHAAAALVVEADNTFIIDKQETLALADKLKIAVIGH</sequence>
<dbReference type="InterPro" id="IPR053174">
    <property type="entry name" value="LpxI"/>
</dbReference>
<dbReference type="Gene3D" id="3.40.50.20">
    <property type="match status" value="1"/>
</dbReference>
<feature type="domain" description="LpxI C-terminal" evidence="1">
    <location>
        <begin position="153"/>
        <end position="282"/>
    </location>
</feature>